<keyword evidence="3 5" id="KW-0732">Signal</keyword>
<dbReference type="GO" id="GO:0019808">
    <property type="term" value="F:polyamine binding"/>
    <property type="evidence" value="ECO:0007669"/>
    <property type="project" value="InterPro"/>
</dbReference>
<dbReference type="Proteomes" id="UP000477911">
    <property type="component" value="Unassembled WGS sequence"/>
</dbReference>
<organism evidence="6 7">
    <name type="scientific">Pseudooceanicola albus</name>
    <dbReference type="NCBI Taxonomy" id="2692189"/>
    <lineage>
        <taxon>Bacteria</taxon>
        <taxon>Pseudomonadati</taxon>
        <taxon>Pseudomonadota</taxon>
        <taxon>Alphaproteobacteria</taxon>
        <taxon>Rhodobacterales</taxon>
        <taxon>Paracoccaceae</taxon>
        <taxon>Pseudooceanicola</taxon>
    </lineage>
</organism>
<evidence type="ECO:0000313" key="7">
    <source>
        <dbReference type="Proteomes" id="UP000477911"/>
    </source>
</evidence>
<evidence type="ECO:0000256" key="2">
    <source>
        <dbReference type="ARBA" id="ARBA00022448"/>
    </source>
</evidence>
<proteinExistence type="predicted"/>
<dbReference type="PANTHER" id="PTHR30222">
    <property type="entry name" value="SPERMIDINE/PUTRESCINE-BINDING PERIPLASMIC PROTEIN"/>
    <property type="match status" value="1"/>
</dbReference>
<name>A0A6L7G4H0_9RHOB</name>
<evidence type="ECO:0000256" key="3">
    <source>
        <dbReference type="ARBA" id="ARBA00022729"/>
    </source>
</evidence>
<dbReference type="Pfam" id="PF13416">
    <property type="entry name" value="SBP_bac_8"/>
    <property type="match status" value="1"/>
</dbReference>
<accession>A0A6L7G4H0</accession>
<dbReference type="PRINTS" id="PR00909">
    <property type="entry name" value="SPERMDNBNDNG"/>
</dbReference>
<dbReference type="InterPro" id="IPR006311">
    <property type="entry name" value="TAT_signal"/>
</dbReference>
<gene>
    <name evidence="6" type="ORF">GR170_15620</name>
</gene>
<dbReference type="EMBL" id="WUMU01000017">
    <property type="protein sequence ID" value="MXN19264.1"/>
    <property type="molecule type" value="Genomic_DNA"/>
</dbReference>
<dbReference type="GO" id="GO:0042597">
    <property type="term" value="C:periplasmic space"/>
    <property type="evidence" value="ECO:0007669"/>
    <property type="project" value="UniProtKB-SubCell"/>
</dbReference>
<dbReference type="GO" id="GO:0015846">
    <property type="term" value="P:polyamine transport"/>
    <property type="evidence" value="ECO:0007669"/>
    <property type="project" value="InterPro"/>
</dbReference>
<evidence type="ECO:0000313" key="6">
    <source>
        <dbReference type="EMBL" id="MXN19264.1"/>
    </source>
</evidence>
<dbReference type="SUPFAM" id="SSF53850">
    <property type="entry name" value="Periplasmic binding protein-like II"/>
    <property type="match status" value="1"/>
</dbReference>
<keyword evidence="4" id="KW-0574">Periplasm</keyword>
<dbReference type="InterPro" id="IPR006059">
    <property type="entry name" value="SBP"/>
</dbReference>
<dbReference type="AlphaFoldDB" id="A0A6L7G4H0"/>
<reference evidence="6 7" key="1">
    <citation type="submission" date="2019-12" db="EMBL/GenBank/DDBJ databases">
        <authorList>
            <person name="Li M."/>
        </authorList>
    </citation>
    <scope>NUCLEOTIDE SEQUENCE [LARGE SCALE GENOMIC DNA]</scope>
    <source>
        <strain evidence="6 7">GBMRC 2024</strain>
    </source>
</reference>
<dbReference type="InterPro" id="IPR001188">
    <property type="entry name" value="Sperm_putr-bd"/>
</dbReference>
<evidence type="ECO:0000256" key="1">
    <source>
        <dbReference type="ARBA" id="ARBA00004418"/>
    </source>
</evidence>
<comment type="caution">
    <text evidence="6">The sequence shown here is derived from an EMBL/GenBank/DDBJ whole genome shotgun (WGS) entry which is preliminary data.</text>
</comment>
<comment type="subcellular location">
    <subcellularLocation>
        <location evidence="1">Periplasm</location>
    </subcellularLocation>
</comment>
<feature type="signal peptide" evidence="5">
    <location>
        <begin position="1"/>
        <end position="29"/>
    </location>
</feature>
<sequence>MTMNRRTALKFTAGAVAAPAVLHASDALASSGTVKVFAWQDYVQPNIAEKFEAETGITLDLTTFGSNDEAESTVRANGGKGFDVVFPSITNVANYFDDAGEHFFMEVPKEVNVDAIIPSFLRDSAALGGMQAGKQVALPFDWGTEGVTLNRAALPISDADLSYGDMFGETTTGKAAFRQKSALIGVGLYLDATGEVPSNRMYDVYKSEADARRIFGEVVKWMVARKQHFGAFWNNATEATAAFKDAGCVIGQTWDTTGLLLNRESADYVYRAPKEGIITWMDSFGMLRGAENVEQGVAFINFMLKPEIGGMFANNTGYNSAVTGAADFASDEFKKQFNEVYRPDVLNNMWWWQSDTPFYAPVVNEMVEIITNA</sequence>
<feature type="chain" id="PRO_5026888404" evidence="5">
    <location>
        <begin position="30"/>
        <end position="373"/>
    </location>
</feature>
<dbReference type="Gene3D" id="3.40.190.10">
    <property type="entry name" value="Periplasmic binding protein-like II"/>
    <property type="match status" value="2"/>
</dbReference>
<protein>
    <submittedName>
        <fullName evidence="6">Extracellular solute-binding protein</fullName>
    </submittedName>
</protein>
<keyword evidence="2" id="KW-0813">Transport</keyword>
<dbReference type="PANTHER" id="PTHR30222:SF17">
    <property type="entry name" value="SPERMIDINE_PUTRESCINE-BINDING PERIPLASMIC PROTEIN"/>
    <property type="match status" value="1"/>
</dbReference>
<evidence type="ECO:0000256" key="4">
    <source>
        <dbReference type="ARBA" id="ARBA00022764"/>
    </source>
</evidence>
<dbReference type="PROSITE" id="PS51318">
    <property type="entry name" value="TAT"/>
    <property type="match status" value="1"/>
</dbReference>
<keyword evidence="7" id="KW-1185">Reference proteome</keyword>
<evidence type="ECO:0000256" key="5">
    <source>
        <dbReference type="SAM" id="SignalP"/>
    </source>
</evidence>